<name>A0A6P1MFH0_9FIRM</name>
<protein>
    <submittedName>
        <fullName evidence="1">Uncharacterized protein</fullName>
    </submittedName>
</protein>
<reference evidence="1 2" key="1">
    <citation type="submission" date="2020-01" db="EMBL/GenBank/DDBJ databases">
        <title>Genomic analysis of Aminipila sp. CBA3637.</title>
        <authorList>
            <person name="Kim Y.B."/>
            <person name="Roh S.W."/>
        </authorList>
    </citation>
    <scope>NUCLEOTIDE SEQUENCE [LARGE SCALE GENOMIC DNA]</scope>
    <source>
        <strain evidence="1 2">CBA3637</strain>
    </source>
</reference>
<dbReference type="RefSeq" id="WP_162362259.1">
    <property type="nucleotide sequence ID" value="NZ_CP047591.1"/>
</dbReference>
<dbReference type="EMBL" id="CP047591">
    <property type="protein sequence ID" value="QHI72491.1"/>
    <property type="molecule type" value="Genomic_DNA"/>
</dbReference>
<organism evidence="1 2">
    <name type="scientific">Aminipila terrae</name>
    <dbReference type="NCBI Taxonomy" id="2697030"/>
    <lineage>
        <taxon>Bacteria</taxon>
        <taxon>Bacillati</taxon>
        <taxon>Bacillota</taxon>
        <taxon>Clostridia</taxon>
        <taxon>Peptostreptococcales</taxon>
        <taxon>Anaerovoracaceae</taxon>
        <taxon>Aminipila</taxon>
    </lineage>
</organism>
<dbReference type="Proteomes" id="UP000463883">
    <property type="component" value="Chromosome"/>
</dbReference>
<evidence type="ECO:0000313" key="2">
    <source>
        <dbReference type="Proteomes" id="UP000463883"/>
    </source>
</evidence>
<dbReference type="AlphaFoldDB" id="A0A6P1MFH0"/>
<evidence type="ECO:0000313" key="1">
    <source>
        <dbReference type="EMBL" id="QHI72491.1"/>
    </source>
</evidence>
<sequence length="359" mass="40626">MDTYPKVQVGDVVKQGDVVGQMGRDANTGKGLIEIVFCESKDSKPCDKNGKNIQLVDPIQYLERPMSDISYLEKDMTTMLDTTGLGDTPVYPSIIWPWEDKNDPDIRYRENKDVNIDQAYLRKLIVEYGREIDKTITHKNIEKNGIITYDAKSGITTVKLNGRSKRYGVSLGNAQIKNNRMIVNREQVWYDLIGKTYHSPDGGTWYADKTSPIFGGVWQCVYLPKDIANDLYLITEGTHIEKVLYDKAAGAWDAGTAAALSGFCTWVYTEYGVTISVARASFLAGAIVCCYDLSKAWERDCFREAVMQCGDNEFVRISFIITDGGIVNTYRITKEIKDVYRYQGTFKPGYYESYSKVKK</sequence>
<dbReference type="KEGG" id="amic:Ami3637_08870"/>
<keyword evidence="2" id="KW-1185">Reference proteome</keyword>
<accession>A0A6P1MFH0</accession>
<gene>
    <name evidence="1" type="ORF">Ami3637_08870</name>
</gene>
<proteinExistence type="predicted"/>